<dbReference type="PANTHER" id="PTHR13504:SF38">
    <property type="entry name" value="FIDO DOMAIN-CONTAINING PROTEIN"/>
    <property type="match status" value="1"/>
</dbReference>
<dbReference type="GO" id="GO:0005524">
    <property type="term" value="F:ATP binding"/>
    <property type="evidence" value="ECO:0007669"/>
    <property type="project" value="UniProtKB-KW"/>
</dbReference>
<dbReference type="AlphaFoldDB" id="A0AAW5VGW7"/>
<feature type="binding site" evidence="1">
    <location>
        <position position="82"/>
    </location>
    <ligand>
        <name>ATP</name>
        <dbReference type="ChEBI" id="CHEBI:30616"/>
    </ligand>
</feature>
<feature type="binding site" evidence="3">
    <location>
        <begin position="256"/>
        <end position="257"/>
    </location>
    <ligand>
        <name>ATP</name>
        <dbReference type="ChEBI" id="CHEBI:30616"/>
    </ligand>
</feature>
<comment type="caution">
    <text evidence="5">The sequence shown here is derived from an EMBL/GenBank/DDBJ whole genome shotgun (WGS) entry which is preliminary data.</text>
</comment>
<dbReference type="InterPro" id="IPR026287">
    <property type="entry name" value="SoFic-like"/>
</dbReference>
<dbReference type="EMBL" id="JAMQQD010000011">
    <property type="protein sequence ID" value="MCW7517152.1"/>
    <property type="molecule type" value="Genomic_DNA"/>
</dbReference>
<name>A0AAW5VGW7_9LEPT</name>
<dbReference type="InterPro" id="IPR036597">
    <property type="entry name" value="Fido-like_dom_sf"/>
</dbReference>
<accession>A0AAW5VGW7</accession>
<dbReference type="Proteomes" id="UP001209694">
    <property type="component" value="Unassembled WGS sequence"/>
</dbReference>
<dbReference type="PIRSF" id="PIRSF038925">
    <property type="entry name" value="AMP-prot_trans"/>
    <property type="match status" value="1"/>
</dbReference>
<dbReference type="PROSITE" id="PS51459">
    <property type="entry name" value="FIDO"/>
    <property type="match status" value="1"/>
</dbReference>
<dbReference type="RefSeq" id="WP_265394636.1">
    <property type="nucleotide sequence ID" value="NZ_JAMQQD010000011.1"/>
</dbReference>
<feature type="domain" description="Fido" evidence="4">
    <location>
        <begin position="128"/>
        <end position="278"/>
    </location>
</feature>
<proteinExistence type="predicted"/>
<evidence type="ECO:0000256" key="2">
    <source>
        <dbReference type="PIRSR" id="PIRSR640198-1"/>
    </source>
</evidence>
<feature type="binding site" evidence="3">
    <location>
        <begin position="218"/>
        <end position="225"/>
    </location>
    <ligand>
        <name>ATP</name>
        <dbReference type="ChEBI" id="CHEBI:30616"/>
    </ligand>
</feature>
<feature type="binding site" evidence="1">
    <location>
        <begin position="219"/>
        <end position="225"/>
    </location>
    <ligand>
        <name>ATP</name>
        <dbReference type="ChEBI" id="CHEBI:30616"/>
    </ligand>
</feature>
<feature type="active site" evidence="2">
    <location>
        <position position="214"/>
    </location>
</feature>
<dbReference type="Pfam" id="PF13784">
    <property type="entry name" value="Fic_N"/>
    <property type="match status" value="1"/>
</dbReference>
<dbReference type="InterPro" id="IPR003812">
    <property type="entry name" value="Fido"/>
</dbReference>
<gene>
    <name evidence="5" type="ORF">ND810_18440</name>
</gene>
<dbReference type="Pfam" id="PF02661">
    <property type="entry name" value="Fic"/>
    <property type="match status" value="1"/>
</dbReference>
<evidence type="ECO:0000313" key="6">
    <source>
        <dbReference type="Proteomes" id="UP001209694"/>
    </source>
</evidence>
<feature type="binding site" evidence="1">
    <location>
        <position position="256"/>
    </location>
    <ligand>
        <name>ATP</name>
        <dbReference type="ChEBI" id="CHEBI:30616"/>
    </ligand>
</feature>
<dbReference type="SUPFAM" id="SSF140931">
    <property type="entry name" value="Fic-like"/>
    <property type="match status" value="1"/>
</dbReference>
<evidence type="ECO:0000259" key="4">
    <source>
        <dbReference type="PROSITE" id="PS51459"/>
    </source>
</evidence>
<dbReference type="InterPro" id="IPR040198">
    <property type="entry name" value="Fido_containing"/>
</dbReference>
<keyword evidence="1" id="KW-0547">Nucleotide-binding</keyword>
<dbReference type="InterPro" id="IPR025758">
    <property type="entry name" value="Fic/DOC_N"/>
</dbReference>
<evidence type="ECO:0000256" key="1">
    <source>
        <dbReference type="PIRSR" id="PIRSR038925-1"/>
    </source>
</evidence>
<keyword evidence="1" id="KW-0067">ATP-binding</keyword>
<dbReference type="Gene3D" id="1.10.3290.10">
    <property type="entry name" value="Fido-like domain"/>
    <property type="match status" value="1"/>
</dbReference>
<reference evidence="5" key="1">
    <citation type="submission" date="2022-06" db="EMBL/GenBank/DDBJ databases">
        <title>Leptospira isolates from biofilms formed at urban environments.</title>
        <authorList>
            <person name="Ribeiro P.S."/>
            <person name="Sousa T."/>
            <person name="Carvalho N."/>
            <person name="Aburjaile F."/>
            <person name="Neves F."/>
            <person name="Oliveira D."/>
            <person name="Blanco L."/>
            <person name="Lima J."/>
            <person name="Costa F."/>
            <person name="Brenig B."/>
            <person name="Soares S."/>
            <person name="Ramos R."/>
            <person name="Goes-Neto A."/>
            <person name="Matiuzzi M."/>
            <person name="Azevedo V."/>
            <person name="Ristow P."/>
        </authorList>
    </citation>
    <scope>NUCLEOTIDE SEQUENCE</scope>
    <source>
        <strain evidence="5">VSF7</strain>
    </source>
</reference>
<sequence length="380" mass="43955">MKTIPISQFVSGTYVQRYQYKSFEPVPVDHQWVLDDPDLVMLLSESTLRLGELNAFSQLIPDVDFFIQMHVLKEGTKSSRIEGTQTNFDEAVQKEEFISPEKRDDWMEVQNYVQAMNQAIQDLKTLPLRNRLLKQTHKTLMQGVRGKQKLPGQFRMSQNWIGGNSLADASFIPPHHDGLEDAMSDLEKFLNNDNTPVPHLIKIGIAHYQFETIHPFLDGNGRIGRLLITLYLVSHNLLHKPTLYLSDFFEKNRDTYYDNLTRVRTQNDLKQWLKFFLEGVRVTSASSIQTFKSIIQLREETDLKLATLGKKQTLAKKLVNLLYSNPILDSGDVARELKINPSTAKRILDDFLSLNILKETTGFKRNRIFAFDDYLKLFRS</sequence>
<evidence type="ECO:0000256" key="3">
    <source>
        <dbReference type="PIRSR" id="PIRSR640198-2"/>
    </source>
</evidence>
<evidence type="ECO:0000313" key="5">
    <source>
        <dbReference type="EMBL" id="MCW7517152.1"/>
    </source>
</evidence>
<protein>
    <submittedName>
        <fullName evidence="5">Fic family protein</fullName>
    </submittedName>
</protein>
<dbReference type="PANTHER" id="PTHR13504">
    <property type="entry name" value="FIDO DOMAIN-CONTAINING PROTEIN DDB_G0283145"/>
    <property type="match status" value="1"/>
</dbReference>
<feature type="binding site" evidence="1">
    <location>
        <position position="214"/>
    </location>
    <ligand>
        <name>ATP</name>
        <dbReference type="ChEBI" id="CHEBI:30616"/>
    </ligand>
</feature>
<organism evidence="5 6">
    <name type="scientific">Leptospira levettii</name>
    <dbReference type="NCBI Taxonomy" id="2023178"/>
    <lineage>
        <taxon>Bacteria</taxon>
        <taxon>Pseudomonadati</taxon>
        <taxon>Spirochaetota</taxon>
        <taxon>Spirochaetia</taxon>
        <taxon>Leptospirales</taxon>
        <taxon>Leptospiraceae</taxon>
        <taxon>Leptospira</taxon>
    </lineage>
</organism>